<dbReference type="Proteomes" id="UP000244224">
    <property type="component" value="Unassembled WGS sequence"/>
</dbReference>
<evidence type="ECO:0000313" key="2">
    <source>
        <dbReference type="Proteomes" id="UP000244224"/>
    </source>
</evidence>
<protein>
    <submittedName>
        <fullName evidence="1">Uncharacterized protein</fullName>
    </submittedName>
</protein>
<reference evidence="1 2" key="1">
    <citation type="submission" date="2018-04" db="EMBL/GenBank/DDBJ databases">
        <title>Genomic Encyclopedia of Archaeal and Bacterial Type Strains, Phase II (KMG-II): from individual species to whole genera.</title>
        <authorList>
            <person name="Goeker M."/>
        </authorList>
    </citation>
    <scope>NUCLEOTIDE SEQUENCE [LARGE SCALE GENOMIC DNA]</scope>
    <source>
        <strain evidence="1 2">DSM 21823</strain>
    </source>
</reference>
<organism evidence="1 2">
    <name type="scientific">Gemmobacter caeni</name>
    <dbReference type="NCBI Taxonomy" id="589035"/>
    <lineage>
        <taxon>Bacteria</taxon>
        <taxon>Pseudomonadati</taxon>
        <taxon>Pseudomonadota</taxon>
        <taxon>Alphaproteobacteria</taxon>
        <taxon>Rhodobacterales</taxon>
        <taxon>Paracoccaceae</taxon>
        <taxon>Gemmobacter</taxon>
    </lineage>
</organism>
<gene>
    <name evidence="1" type="ORF">C8N34_12513</name>
</gene>
<dbReference type="EMBL" id="QBKP01000025">
    <property type="protein sequence ID" value="PTX42792.1"/>
    <property type="molecule type" value="Genomic_DNA"/>
</dbReference>
<dbReference type="AlphaFoldDB" id="A0A2T6AG53"/>
<proteinExistence type="predicted"/>
<accession>A0A2T6AG53</accession>
<dbReference type="RefSeq" id="WP_108130659.1">
    <property type="nucleotide sequence ID" value="NZ_QBKP01000025.1"/>
</dbReference>
<name>A0A2T6AG53_9RHOB</name>
<keyword evidence="2" id="KW-1185">Reference proteome</keyword>
<comment type="caution">
    <text evidence="1">The sequence shown here is derived from an EMBL/GenBank/DDBJ whole genome shotgun (WGS) entry which is preliminary data.</text>
</comment>
<dbReference type="OrthoDB" id="9101987at2"/>
<evidence type="ECO:0000313" key="1">
    <source>
        <dbReference type="EMBL" id="PTX42792.1"/>
    </source>
</evidence>
<sequence length="107" mass="12295">MPRNTQKYQDQSLGGGDRFLTRDEIRNFKIKAHRGDQAAAVRLLEHSVKCQHRKLAFRRYFLSVELGAAISENALVYLKRISVDFSTEALNEIERLAISDLEMKATK</sequence>